<reference evidence="2" key="1">
    <citation type="journal article" date="2020" name="Microb. Genom.">
        <title>Genetic diversity of clinical and environmental Mucorales isolates obtained from an investigation of mucormycosis cases among solid organ transplant recipients.</title>
        <authorList>
            <person name="Nguyen M.H."/>
            <person name="Kaul D."/>
            <person name="Muto C."/>
            <person name="Cheng S.J."/>
            <person name="Richter R.A."/>
            <person name="Bruno V.M."/>
            <person name="Liu G."/>
            <person name="Beyhan S."/>
            <person name="Sundermann A.J."/>
            <person name="Mounaud S."/>
            <person name="Pasculle A.W."/>
            <person name="Nierman W.C."/>
            <person name="Driscoll E."/>
            <person name="Cumbie R."/>
            <person name="Clancy C.J."/>
            <person name="Dupont C.L."/>
        </authorList>
    </citation>
    <scope>NUCLEOTIDE SEQUENCE</scope>
    <source>
        <strain evidence="2">GL11</strain>
    </source>
</reference>
<feature type="region of interest" description="Disordered" evidence="1">
    <location>
        <begin position="42"/>
        <end position="88"/>
    </location>
</feature>
<evidence type="ECO:0000313" key="3">
    <source>
        <dbReference type="Proteomes" id="UP000716291"/>
    </source>
</evidence>
<evidence type="ECO:0000313" key="2">
    <source>
        <dbReference type="EMBL" id="KAG1274556.1"/>
    </source>
</evidence>
<dbReference type="Proteomes" id="UP000716291">
    <property type="component" value="Unassembled WGS sequence"/>
</dbReference>
<gene>
    <name evidence="2" type="ORF">G6F64_015098</name>
</gene>
<dbReference type="EMBL" id="JAANQT010011116">
    <property type="protein sequence ID" value="KAG1274556.1"/>
    <property type="molecule type" value="Genomic_DNA"/>
</dbReference>
<organism evidence="2 3">
    <name type="scientific">Rhizopus oryzae</name>
    <name type="common">Mucormycosis agent</name>
    <name type="synonym">Rhizopus arrhizus var. delemar</name>
    <dbReference type="NCBI Taxonomy" id="64495"/>
    <lineage>
        <taxon>Eukaryota</taxon>
        <taxon>Fungi</taxon>
        <taxon>Fungi incertae sedis</taxon>
        <taxon>Mucoromycota</taxon>
        <taxon>Mucoromycotina</taxon>
        <taxon>Mucoromycetes</taxon>
        <taxon>Mucorales</taxon>
        <taxon>Mucorineae</taxon>
        <taxon>Rhizopodaceae</taxon>
        <taxon>Rhizopus</taxon>
    </lineage>
</organism>
<keyword evidence="3" id="KW-1185">Reference proteome</keyword>
<dbReference type="AlphaFoldDB" id="A0A9P6WSR6"/>
<accession>A0A9P6WSR6</accession>
<sequence length="88" mass="9758">MAGERHIQVQRARDEEEAGPDQVQLVPGRVGQLDLLFHQPADQVAAEQQAGEQQRAAEQPIQHRGLPFDEDVAVQPDRGAAEDQDDPR</sequence>
<comment type="caution">
    <text evidence="2">The sequence shown here is derived from an EMBL/GenBank/DDBJ whole genome shotgun (WGS) entry which is preliminary data.</text>
</comment>
<evidence type="ECO:0000256" key="1">
    <source>
        <dbReference type="SAM" id="MobiDB-lite"/>
    </source>
</evidence>
<feature type="compositionally biased region" description="Basic and acidic residues" evidence="1">
    <location>
        <begin position="1"/>
        <end position="14"/>
    </location>
</feature>
<proteinExistence type="predicted"/>
<feature type="region of interest" description="Disordered" evidence="1">
    <location>
        <begin position="1"/>
        <end position="23"/>
    </location>
</feature>
<protein>
    <submittedName>
        <fullName evidence="2">Uncharacterized protein</fullName>
    </submittedName>
</protein>
<feature type="compositionally biased region" description="Low complexity" evidence="1">
    <location>
        <begin position="42"/>
        <end position="59"/>
    </location>
</feature>
<name>A0A9P6WSR6_RHIOR</name>